<gene>
    <name evidence="2" type="ORF">SAMN05421780_102202</name>
</gene>
<proteinExistence type="predicted"/>
<protein>
    <submittedName>
        <fullName evidence="2">ATPase/GTPase, AAA15 family</fullName>
    </submittedName>
</protein>
<name>A0A1I1FPY9_9BACT</name>
<dbReference type="Pfam" id="PF13175">
    <property type="entry name" value="AAA_15"/>
    <property type="match status" value="1"/>
</dbReference>
<dbReference type="OrthoDB" id="9769293at2"/>
<organism evidence="2 3">
    <name type="scientific">Flexibacter flexilis DSM 6793</name>
    <dbReference type="NCBI Taxonomy" id="927664"/>
    <lineage>
        <taxon>Bacteria</taxon>
        <taxon>Pseudomonadati</taxon>
        <taxon>Bacteroidota</taxon>
        <taxon>Cytophagia</taxon>
        <taxon>Cytophagales</taxon>
        <taxon>Flexibacteraceae</taxon>
        <taxon>Flexibacter</taxon>
    </lineage>
</organism>
<dbReference type="EMBL" id="FOLE01000002">
    <property type="protein sequence ID" value="SFB99060.1"/>
    <property type="molecule type" value="Genomic_DNA"/>
</dbReference>
<dbReference type="InterPro" id="IPR003959">
    <property type="entry name" value="ATPase_AAA_core"/>
</dbReference>
<dbReference type="GO" id="GO:0016887">
    <property type="term" value="F:ATP hydrolysis activity"/>
    <property type="evidence" value="ECO:0007669"/>
    <property type="project" value="InterPro"/>
</dbReference>
<dbReference type="InterPro" id="IPR027417">
    <property type="entry name" value="P-loop_NTPase"/>
</dbReference>
<dbReference type="SMART" id="SM00382">
    <property type="entry name" value="AAA"/>
    <property type="match status" value="1"/>
</dbReference>
<evidence type="ECO:0000259" key="1">
    <source>
        <dbReference type="SMART" id="SM00382"/>
    </source>
</evidence>
<dbReference type="InterPro" id="IPR041685">
    <property type="entry name" value="AAA_GajA/Old/RecF-like"/>
</dbReference>
<dbReference type="InterPro" id="IPR051396">
    <property type="entry name" value="Bact_Antivir_Def_Nuclease"/>
</dbReference>
<dbReference type="Pfam" id="PF13304">
    <property type="entry name" value="AAA_21"/>
    <property type="match status" value="1"/>
</dbReference>
<reference evidence="2 3" key="1">
    <citation type="submission" date="2016-10" db="EMBL/GenBank/DDBJ databases">
        <authorList>
            <person name="de Groot N.N."/>
        </authorList>
    </citation>
    <scope>NUCLEOTIDE SEQUENCE [LARGE SCALE GENOMIC DNA]</scope>
    <source>
        <strain evidence="2 3">DSM 6793</strain>
    </source>
</reference>
<dbReference type="STRING" id="927664.SAMN05421780_102202"/>
<dbReference type="AlphaFoldDB" id="A0A1I1FPY9"/>
<dbReference type="GO" id="GO:0005524">
    <property type="term" value="F:ATP binding"/>
    <property type="evidence" value="ECO:0007669"/>
    <property type="project" value="InterPro"/>
</dbReference>
<dbReference type="SUPFAM" id="SSF52540">
    <property type="entry name" value="P-loop containing nucleoside triphosphate hydrolases"/>
    <property type="match status" value="1"/>
</dbReference>
<dbReference type="RefSeq" id="WP_091508468.1">
    <property type="nucleotide sequence ID" value="NZ_FOLE01000002.1"/>
</dbReference>
<dbReference type="InterPro" id="IPR003593">
    <property type="entry name" value="AAA+_ATPase"/>
</dbReference>
<sequence>MIVNIKVENFMGFQRFEYAQPSPLTVIIGKNDTGKTSLLKLLYANTKALVRANRTAKEVNLKQIISEKLYNTFMPRRSGLGELVSKSEENALDLNMAFAGEHRFNLHYGFSASAKEMLGHCSSEIYPMPEGFNALFLPAKEVLTAAQAIKDSRRDDRFLDFDDTYTDIIDSLSIPAQKGKVVVALRHTSNMLEDLFEGEIIQNLQDTRNPFLFKKGNATFSMPLTAEGIKKIGILTTLIRNRELSRNTVLFLDEPETALHPQAQRKFAEMLYTISNIEGVQVFLSTHSYFMISQLAIIARREQRTVNCISIEKEAGKKFVDYQIHDLKNGLPDNSIIQEAQAMFREDMKVELGL</sequence>
<accession>A0A1I1FPY9</accession>
<feature type="domain" description="AAA+ ATPase" evidence="1">
    <location>
        <begin position="21"/>
        <end position="312"/>
    </location>
</feature>
<evidence type="ECO:0000313" key="2">
    <source>
        <dbReference type="EMBL" id="SFB99060.1"/>
    </source>
</evidence>
<dbReference type="Proteomes" id="UP000199514">
    <property type="component" value="Unassembled WGS sequence"/>
</dbReference>
<keyword evidence="3" id="KW-1185">Reference proteome</keyword>
<dbReference type="PANTHER" id="PTHR43581">
    <property type="entry name" value="ATP/GTP PHOSPHATASE"/>
    <property type="match status" value="1"/>
</dbReference>
<dbReference type="Gene3D" id="3.40.50.300">
    <property type="entry name" value="P-loop containing nucleotide triphosphate hydrolases"/>
    <property type="match status" value="2"/>
</dbReference>
<dbReference type="PANTHER" id="PTHR43581:SF4">
    <property type="entry name" value="ATP_GTP PHOSPHATASE"/>
    <property type="match status" value="1"/>
</dbReference>
<evidence type="ECO:0000313" key="3">
    <source>
        <dbReference type="Proteomes" id="UP000199514"/>
    </source>
</evidence>